<keyword evidence="1" id="KW-0732">Signal</keyword>
<sequence length="117" mass="12975">MHQPLAFLHLCLPVYVCLLGSYHRPCCTLVFVMSPAAFLTPFPHFPYCLTQPSSTQPYPLAPFLTTPFHPALPPFHPALPPYHPALPPFHPALPPFLPAILLPFDLPSLTLLLCITV</sequence>
<evidence type="ECO:0000256" key="1">
    <source>
        <dbReference type="SAM" id="SignalP"/>
    </source>
</evidence>
<dbReference type="EMBL" id="JAWZYT010001390">
    <property type="protein sequence ID" value="KAK4312668.1"/>
    <property type="molecule type" value="Genomic_DNA"/>
</dbReference>
<dbReference type="Proteomes" id="UP001292094">
    <property type="component" value="Unassembled WGS sequence"/>
</dbReference>
<dbReference type="AlphaFoldDB" id="A0AAE1PR82"/>
<evidence type="ECO:0000313" key="3">
    <source>
        <dbReference type="Proteomes" id="UP001292094"/>
    </source>
</evidence>
<proteinExistence type="predicted"/>
<feature type="signal peptide" evidence="1">
    <location>
        <begin position="1"/>
        <end position="19"/>
    </location>
</feature>
<accession>A0AAE1PR82</accession>
<evidence type="ECO:0000313" key="2">
    <source>
        <dbReference type="EMBL" id="KAK4312668.1"/>
    </source>
</evidence>
<reference evidence="2" key="1">
    <citation type="submission" date="2023-11" db="EMBL/GenBank/DDBJ databases">
        <title>Genome assemblies of two species of porcelain crab, Petrolisthes cinctipes and Petrolisthes manimaculis (Anomura: Porcellanidae).</title>
        <authorList>
            <person name="Angst P."/>
        </authorList>
    </citation>
    <scope>NUCLEOTIDE SEQUENCE</scope>
    <source>
        <strain evidence="2">PB745_02</strain>
        <tissue evidence="2">Gill</tissue>
    </source>
</reference>
<protein>
    <submittedName>
        <fullName evidence="2">Uncharacterized protein</fullName>
    </submittedName>
</protein>
<keyword evidence="3" id="KW-1185">Reference proteome</keyword>
<name>A0AAE1PR82_9EUCA</name>
<organism evidence="2 3">
    <name type="scientific">Petrolisthes manimaculis</name>
    <dbReference type="NCBI Taxonomy" id="1843537"/>
    <lineage>
        <taxon>Eukaryota</taxon>
        <taxon>Metazoa</taxon>
        <taxon>Ecdysozoa</taxon>
        <taxon>Arthropoda</taxon>
        <taxon>Crustacea</taxon>
        <taxon>Multicrustacea</taxon>
        <taxon>Malacostraca</taxon>
        <taxon>Eumalacostraca</taxon>
        <taxon>Eucarida</taxon>
        <taxon>Decapoda</taxon>
        <taxon>Pleocyemata</taxon>
        <taxon>Anomura</taxon>
        <taxon>Galatheoidea</taxon>
        <taxon>Porcellanidae</taxon>
        <taxon>Petrolisthes</taxon>
    </lineage>
</organism>
<feature type="chain" id="PRO_5042221107" evidence="1">
    <location>
        <begin position="20"/>
        <end position="117"/>
    </location>
</feature>
<gene>
    <name evidence="2" type="ORF">Pmani_015931</name>
</gene>
<comment type="caution">
    <text evidence="2">The sequence shown here is derived from an EMBL/GenBank/DDBJ whole genome shotgun (WGS) entry which is preliminary data.</text>
</comment>